<name>A0A1I2YUV6_9SPHI</name>
<keyword evidence="5" id="KW-0411">Iron-sulfur</keyword>
<dbReference type="InterPro" id="IPR010994">
    <property type="entry name" value="RuvA_2-like"/>
</dbReference>
<dbReference type="Proteomes" id="UP000199666">
    <property type="component" value="Unassembled WGS sequence"/>
</dbReference>
<evidence type="ECO:0000256" key="2">
    <source>
        <dbReference type="ARBA" id="ARBA00022691"/>
    </source>
</evidence>
<dbReference type="STRING" id="414048.SAMN04489864_10897"/>
<evidence type="ECO:0000256" key="4">
    <source>
        <dbReference type="ARBA" id="ARBA00023004"/>
    </source>
</evidence>
<keyword evidence="2" id="KW-0949">S-adenosyl-L-methionine</keyword>
<reference evidence="7 8" key="1">
    <citation type="submission" date="2016-10" db="EMBL/GenBank/DDBJ databases">
        <authorList>
            <person name="de Groot N.N."/>
        </authorList>
    </citation>
    <scope>NUCLEOTIDE SEQUENCE [LARGE SCALE GENOMIC DNA]</scope>
    <source>
        <strain evidence="7 8">DSM 18684</strain>
    </source>
</reference>
<dbReference type="SFLD" id="SFLDG01102">
    <property type="entry name" value="Uncharacterised_Radical_SAM_Su"/>
    <property type="match status" value="1"/>
</dbReference>
<dbReference type="EMBL" id="FOPP01000008">
    <property type="protein sequence ID" value="SFH29394.1"/>
    <property type="molecule type" value="Genomic_DNA"/>
</dbReference>
<protein>
    <submittedName>
        <fullName evidence="7">Putative DNA modification/repair radical SAM protein</fullName>
    </submittedName>
</protein>
<evidence type="ECO:0000259" key="6">
    <source>
        <dbReference type="Pfam" id="PF04055"/>
    </source>
</evidence>
<dbReference type="PANTHER" id="PTHR21180:SF9">
    <property type="entry name" value="TYPE II SECRETION SYSTEM PROTEIN K"/>
    <property type="match status" value="1"/>
</dbReference>
<evidence type="ECO:0000313" key="7">
    <source>
        <dbReference type="EMBL" id="SFH29394.1"/>
    </source>
</evidence>
<dbReference type="CDD" id="cd01335">
    <property type="entry name" value="Radical_SAM"/>
    <property type="match status" value="1"/>
</dbReference>
<dbReference type="Gene3D" id="3.20.20.70">
    <property type="entry name" value="Aldolase class I"/>
    <property type="match status" value="1"/>
</dbReference>
<proteinExistence type="predicted"/>
<keyword evidence="8" id="KW-1185">Reference proteome</keyword>
<accession>A0A1I2YUV6</accession>
<evidence type="ECO:0000256" key="5">
    <source>
        <dbReference type="ARBA" id="ARBA00023014"/>
    </source>
</evidence>
<comment type="cofactor">
    <cofactor evidence="1">
        <name>[4Fe-4S] cluster</name>
        <dbReference type="ChEBI" id="CHEBI:49883"/>
    </cofactor>
</comment>
<dbReference type="GO" id="GO:0003824">
    <property type="term" value="F:catalytic activity"/>
    <property type="evidence" value="ECO:0007669"/>
    <property type="project" value="InterPro"/>
</dbReference>
<dbReference type="SUPFAM" id="SSF102114">
    <property type="entry name" value="Radical SAM enzymes"/>
    <property type="match status" value="1"/>
</dbReference>
<dbReference type="GO" id="GO:0046872">
    <property type="term" value="F:metal ion binding"/>
    <property type="evidence" value="ECO:0007669"/>
    <property type="project" value="UniProtKB-KW"/>
</dbReference>
<evidence type="ECO:0000313" key="8">
    <source>
        <dbReference type="Proteomes" id="UP000199666"/>
    </source>
</evidence>
<dbReference type="InterPro" id="IPR013785">
    <property type="entry name" value="Aldolase_TIM"/>
</dbReference>
<organism evidence="7 8">
    <name type="scientific">Pedobacter insulae</name>
    <dbReference type="NCBI Taxonomy" id="414048"/>
    <lineage>
        <taxon>Bacteria</taxon>
        <taxon>Pseudomonadati</taxon>
        <taxon>Bacteroidota</taxon>
        <taxon>Sphingobacteriia</taxon>
        <taxon>Sphingobacteriales</taxon>
        <taxon>Sphingobacteriaceae</taxon>
        <taxon>Pedobacter</taxon>
    </lineage>
</organism>
<sequence length="435" mass="50178">MLIFLAKSLHLLEIVFVMFDRIRKKLTVLADAAKYDVSCSSSGSDRKNDKRGLGNGHISGICHTYTEDGRCVSLLKILLTNHCIFDCAYCVSRKSNDIERAAFTVDEVVSLTMNFYRRNYIEGLFLSSGIFKNADFTMERLLRVVKKLRLEEKYNGYIHLKTIPGASEDLIREAGLYADRMSINLEMPTESGLKLLAPEKSHQDVIKPLDFVNKQIIQFKDEKKLIKHIPKFVPAGQSTQMVIGATPETDKEIMYTADTFYRNFSLRRVYYSGYIPISNDTRMPIIGTQPPLLRENRLYQTDWLMRFYGFNIQEILNDQNPHLDTDIDPKLSWALRNLHHFPIDINVAPYRMIMRIPGIGISSANKIVEARKFGKLRIDQLKKIGVAYNRAKHFIKCIDSPFQLRDFQAHQIKAFILTESESKYLKNANNQLLLF</sequence>
<dbReference type="InterPro" id="IPR058240">
    <property type="entry name" value="rSAM_sf"/>
</dbReference>
<dbReference type="InterPro" id="IPR007197">
    <property type="entry name" value="rSAM"/>
</dbReference>
<evidence type="ECO:0000256" key="3">
    <source>
        <dbReference type="ARBA" id="ARBA00022723"/>
    </source>
</evidence>
<dbReference type="InterPro" id="IPR051675">
    <property type="entry name" value="Endo/Exo/Phosphatase_dom_1"/>
</dbReference>
<dbReference type="GO" id="GO:0051536">
    <property type="term" value="F:iron-sulfur cluster binding"/>
    <property type="evidence" value="ECO:0007669"/>
    <property type="project" value="UniProtKB-KW"/>
</dbReference>
<keyword evidence="4" id="KW-0408">Iron</keyword>
<gene>
    <name evidence="7" type="ORF">SAMN04489864_10897</name>
</gene>
<evidence type="ECO:0000256" key="1">
    <source>
        <dbReference type="ARBA" id="ARBA00001966"/>
    </source>
</evidence>
<dbReference type="SUPFAM" id="SSF47781">
    <property type="entry name" value="RuvA domain 2-like"/>
    <property type="match status" value="1"/>
</dbReference>
<keyword evidence="3" id="KW-0479">Metal-binding</keyword>
<dbReference type="PANTHER" id="PTHR21180">
    <property type="entry name" value="ENDONUCLEASE/EXONUCLEASE/PHOSPHATASE FAMILY DOMAIN-CONTAINING PROTEIN 1"/>
    <property type="match status" value="1"/>
</dbReference>
<dbReference type="AlphaFoldDB" id="A0A1I2YUV6"/>
<dbReference type="NCBIfam" id="TIGR03916">
    <property type="entry name" value="rSAM_link_UDG"/>
    <property type="match status" value="1"/>
</dbReference>
<dbReference type="InterPro" id="IPR023874">
    <property type="entry name" value="DNA_rSAM_put"/>
</dbReference>
<dbReference type="Pfam" id="PF04055">
    <property type="entry name" value="Radical_SAM"/>
    <property type="match status" value="1"/>
</dbReference>
<dbReference type="SFLD" id="SFLDS00029">
    <property type="entry name" value="Radical_SAM"/>
    <property type="match status" value="1"/>
</dbReference>
<feature type="domain" description="Radical SAM core" evidence="6">
    <location>
        <begin position="78"/>
        <end position="210"/>
    </location>
</feature>
<dbReference type="Gene3D" id="1.10.150.320">
    <property type="entry name" value="Photosystem II 12 kDa extrinsic protein"/>
    <property type="match status" value="1"/>
</dbReference>